<name>A0A5E4ZVP7_9BURK</name>
<dbReference type="GO" id="GO:0047689">
    <property type="term" value="F:aspartate racemase activity"/>
    <property type="evidence" value="ECO:0007669"/>
    <property type="project" value="UniProtKB-EC"/>
</dbReference>
<evidence type="ECO:0000313" key="4">
    <source>
        <dbReference type="Proteomes" id="UP000414136"/>
    </source>
</evidence>
<organism evidence="3 4">
    <name type="scientific">Pandoraea captiosa</name>
    <dbReference type="NCBI Taxonomy" id="2508302"/>
    <lineage>
        <taxon>Bacteria</taxon>
        <taxon>Pseudomonadati</taxon>
        <taxon>Pseudomonadota</taxon>
        <taxon>Betaproteobacteria</taxon>
        <taxon>Burkholderiales</taxon>
        <taxon>Burkholderiaceae</taxon>
        <taxon>Pandoraea</taxon>
    </lineage>
</organism>
<evidence type="ECO:0000313" key="3">
    <source>
        <dbReference type="EMBL" id="VVE64373.1"/>
    </source>
</evidence>
<dbReference type="RefSeq" id="WP_150624588.1">
    <property type="nucleotide sequence ID" value="NZ_CABPSQ010000002.1"/>
</dbReference>
<evidence type="ECO:0000256" key="2">
    <source>
        <dbReference type="ARBA" id="ARBA00023235"/>
    </source>
</evidence>
<dbReference type="InterPro" id="IPR015942">
    <property type="entry name" value="Asp/Glu/hydantoin_racemase"/>
</dbReference>
<reference evidence="3 4" key="1">
    <citation type="submission" date="2019-08" db="EMBL/GenBank/DDBJ databases">
        <authorList>
            <person name="Peeters C."/>
        </authorList>
    </citation>
    <scope>NUCLEOTIDE SEQUENCE [LARGE SCALE GENOMIC DNA]</scope>
    <source>
        <strain evidence="3 4">LMG 31118</strain>
    </source>
</reference>
<dbReference type="EMBL" id="CABPSQ010000002">
    <property type="protein sequence ID" value="VVE64373.1"/>
    <property type="molecule type" value="Genomic_DNA"/>
</dbReference>
<dbReference type="Gene3D" id="3.40.50.1860">
    <property type="match status" value="2"/>
</dbReference>
<dbReference type="InterPro" id="IPR004380">
    <property type="entry name" value="Asp_race"/>
</dbReference>
<dbReference type="InterPro" id="IPR033134">
    <property type="entry name" value="Asp/Glu_racemase_AS_2"/>
</dbReference>
<keyword evidence="4" id="KW-1185">Reference proteome</keyword>
<dbReference type="SUPFAM" id="SSF53681">
    <property type="entry name" value="Aspartate/glutamate racemase"/>
    <property type="match status" value="2"/>
</dbReference>
<dbReference type="EC" id="5.1.1.13" evidence="3"/>
<dbReference type="PANTHER" id="PTHR21198:SF7">
    <property type="entry name" value="ASPARTATE-GLUTAMATE RACEMASE FAMILY"/>
    <property type="match status" value="1"/>
</dbReference>
<gene>
    <name evidence="3" type="ORF">PCA31118_01583</name>
</gene>
<proteinExistence type="inferred from homology"/>
<dbReference type="PANTHER" id="PTHR21198">
    <property type="entry name" value="GLUTAMATE RACEMASE"/>
    <property type="match status" value="1"/>
</dbReference>
<dbReference type="PROSITE" id="PS00924">
    <property type="entry name" value="ASP_GLU_RACEMASE_2"/>
    <property type="match status" value="1"/>
</dbReference>
<dbReference type="NCBIfam" id="TIGR00035">
    <property type="entry name" value="asp_race"/>
    <property type="match status" value="1"/>
</dbReference>
<sequence>MSASVHTCSPILGVLGGMGPLATADFMRKLVQSTPATRDQDHMPVFVHSVPQIPDRSESFLAGSDAPWPFLLSGLRILETAGAGAIAIPCNTAHLWHARLAAATDLEVLHIGTATSDAIAAHPAGLTRVGLMATSATIEGRIYHDALRAAGIDVMTPSARQQTDHVMAGIAAVKAGELGTATSLLQSAATRLIDDGAQAVILGCTELPLVLGGKSVGASPGESNASHDVPFFDTTQLLVKACLAWWSRSKAAQLRSESFSQ</sequence>
<dbReference type="Proteomes" id="UP000414136">
    <property type="component" value="Unassembled WGS sequence"/>
</dbReference>
<dbReference type="Pfam" id="PF01177">
    <property type="entry name" value="Asp_Glu_race"/>
    <property type="match status" value="1"/>
</dbReference>
<dbReference type="AlphaFoldDB" id="A0A5E4ZVP7"/>
<dbReference type="InterPro" id="IPR001920">
    <property type="entry name" value="Asp/Glu_race"/>
</dbReference>
<keyword evidence="2 3" id="KW-0413">Isomerase</keyword>
<dbReference type="OrthoDB" id="9803739at2"/>
<comment type="similarity">
    <text evidence="1">Belongs to the aspartate/glutamate racemases family.</text>
</comment>
<accession>A0A5E4ZVP7</accession>
<protein>
    <submittedName>
        <fullName evidence="3">Aspartate racemase</fullName>
        <ecNumber evidence="3">5.1.1.13</ecNumber>
    </submittedName>
</protein>
<evidence type="ECO:0000256" key="1">
    <source>
        <dbReference type="ARBA" id="ARBA00007847"/>
    </source>
</evidence>